<keyword evidence="2" id="KW-1185">Reference proteome</keyword>
<accession>A0ABP0F0B6</accession>
<protein>
    <submittedName>
        <fullName evidence="1">Uncharacterized protein</fullName>
    </submittedName>
</protein>
<reference evidence="1 2" key="1">
    <citation type="submission" date="2024-02" db="EMBL/GenBank/DDBJ databases">
        <authorList>
            <person name="Daric V."/>
            <person name="Darras S."/>
        </authorList>
    </citation>
    <scope>NUCLEOTIDE SEQUENCE [LARGE SCALE GENOMIC DNA]</scope>
</reference>
<dbReference type="EMBL" id="CAWYQH010000002">
    <property type="protein sequence ID" value="CAK8673180.1"/>
    <property type="molecule type" value="Genomic_DNA"/>
</dbReference>
<gene>
    <name evidence="1" type="ORF">CVLEPA_LOCUS2997</name>
</gene>
<evidence type="ECO:0000313" key="2">
    <source>
        <dbReference type="Proteomes" id="UP001642483"/>
    </source>
</evidence>
<dbReference type="Proteomes" id="UP001642483">
    <property type="component" value="Unassembled WGS sequence"/>
</dbReference>
<sequence length="76" mass="8233">MITVAQHREMRSRAKLATANTGNEPVLGLLSKTFCNFPSPESNALAVTSKNGNHFLCSSTIKSFGRSGESDVFNEE</sequence>
<organism evidence="1 2">
    <name type="scientific">Clavelina lepadiformis</name>
    <name type="common">Light-bulb sea squirt</name>
    <name type="synonym">Ascidia lepadiformis</name>
    <dbReference type="NCBI Taxonomy" id="159417"/>
    <lineage>
        <taxon>Eukaryota</taxon>
        <taxon>Metazoa</taxon>
        <taxon>Chordata</taxon>
        <taxon>Tunicata</taxon>
        <taxon>Ascidiacea</taxon>
        <taxon>Aplousobranchia</taxon>
        <taxon>Clavelinidae</taxon>
        <taxon>Clavelina</taxon>
    </lineage>
</organism>
<name>A0ABP0F0B6_CLALP</name>
<comment type="caution">
    <text evidence="1">The sequence shown here is derived from an EMBL/GenBank/DDBJ whole genome shotgun (WGS) entry which is preliminary data.</text>
</comment>
<proteinExistence type="predicted"/>
<evidence type="ECO:0000313" key="1">
    <source>
        <dbReference type="EMBL" id="CAK8673180.1"/>
    </source>
</evidence>